<sequence length="128" mass="12982">MRPQESRLRVLLVAPDAPQADTALALGAALAESGVDVVGHTASESLALGLYFERHPDVVVLDSSVAPQEPARLVGLLKRVAPGSYIVVAVPAADSMPARAARALGADAVSLVADLPELLAGLADAKAA</sequence>
<dbReference type="RefSeq" id="WP_277830279.1">
    <property type="nucleotide sequence ID" value="NZ_JARQZE010000001.1"/>
</dbReference>
<keyword evidence="2" id="KW-1185">Reference proteome</keyword>
<dbReference type="Proteomes" id="UP001597158">
    <property type="component" value="Unassembled WGS sequence"/>
</dbReference>
<dbReference type="InterPro" id="IPR011006">
    <property type="entry name" value="CheY-like_superfamily"/>
</dbReference>
<name>A0ABW3W8D2_9RHOO</name>
<accession>A0ABW3W8D2</accession>
<reference evidence="2" key="1">
    <citation type="journal article" date="2019" name="Int. J. Syst. Evol. Microbiol.">
        <title>The Global Catalogue of Microorganisms (GCM) 10K type strain sequencing project: providing services to taxonomists for standard genome sequencing and annotation.</title>
        <authorList>
            <consortium name="The Broad Institute Genomics Platform"/>
            <consortium name="The Broad Institute Genome Sequencing Center for Infectious Disease"/>
            <person name="Wu L."/>
            <person name="Ma J."/>
        </authorList>
    </citation>
    <scope>NUCLEOTIDE SEQUENCE [LARGE SCALE GENOMIC DNA]</scope>
    <source>
        <strain evidence="2">CCUG 48884</strain>
    </source>
</reference>
<organism evidence="1 2">
    <name type="scientific">Thauera mechernichensis</name>
    <dbReference type="NCBI Taxonomy" id="82788"/>
    <lineage>
        <taxon>Bacteria</taxon>
        <taxon>Pseudomonadati</taxon>
        <taxon>Pseudomonadota</taxon>
        <taxon>Betaproteobacteria</taxon>
        <taxon>Rhodocyclales</taxon>
        <taxon>Zoogloeaceae</taxon>
        <taxon>Thauera</taxon>
    </lineage>
</organism>
<dbReference type="SUPFAM" id="SSF52172">
    <property type="entry name" value="CheY-like"/>
    <property type="match status" value="1"/>
</dbReference>
<gene>
    <name evidence="1" type="ORF">ACFQ4M_00770</name>
</gene>
<dbReference type="EMBL" id="JBHTMC010000001">
    <property type="protein sequence ID" value="MFD1262094.1"/>
    <property type="molecule type" value="Genomic_DNA"/>
</dbReference>
<proteinExistence type="predicted"/>
<evidence type="ECO:0000313" key="1">
    <source>
        <dbReference type="EMBL" id="MFD1262094.1"/>
    </source>
</evidence>
<evidence type="ECO:0000313" key="2">
    <source>
        <dbReference type="Proteomes" id="UP001597158"/>
    </source>
</evidence>
<protein>
    <submittedName>
        <fullName evidence="1">Two-component system response regulator</fullName>
    </submittedName>
</protein>
<comment type="caution">
    <text evidence="1">The sequence shown here is derived from an EMBL/GenBank/DDBJ whole genome shotgun (WGS) entry which is preliminary data.</text>
</comment>